<dbReference type="Proteomes" id="UP000275027">
    <property type="component" value="Unassembled WGS sequence"/>
</dbReference>
<keyword evidence="1" id="KW-1133">Transmembrane helix</keyword>
<protein>
    <submittedName>
        <fullName evidence="3">Uncharacterized protein</fullName>
    </submittedName>
</protein>
<gene>
    <name evidence="2" type="ORF">B0G92_0821</name>
    <name evidence="3" type="ORF">CLV50_0685</name>
</gene>
<dbReference type="AlphaFoldDB" id="A0A497UZH6"/>
<organism evidence="3 5">
    <name type="scientific">Flavobacterium lindanitolerans</name>
    <dbReference type="NCBI Taxonomy" id="428988"/>
    <lineage>
        <taxon>Bacteria</taxon>
        <taxon>Pseudomonadati</taxon>
        <taxon>Bacteroidota</taxon>
        <taxon>Flavobacteriia</taxon>
        <taxon>Flavobacteriales</taxon>
        <taxon>Flavobacteriaceae</taxon>
        <taxon>Flavobacterium</taxon>
    </lineage>
</organism>
<dbReference type="RefSeq" id="WP_101471175.1">
    <property type="nucleotide sequence ID" value="NZ_CALHAS010000013.1"/>
</dbReference>
<feature type="transmembrane region" description="Helical" evidence="1">
    <location>
        <begin position="44"/>
        <end position="65"/>
    </location>
</feature>
<feature type="transmembrane region" description="Helical" evidence="1">
    <location>
        <begin position="15"/>
        <end position="38"/>
    </location>
</feature>
<keyword evidence="1" id="KW-0812">Transmembrane</keyword>
<reference evidence="2 4" key="1">
    <citation type="submission" date="2017-12" db="EMBL/GenBank/DDBJ databases">
        <title>Genomic Encyclopedia of Type Strains, Phase III (KMG-III): the genomes of soil and plant-associated and newly described type strains.</title>
        <authorList>
            <person name="Whitman W."/>
        </authorList>
    </citation>
    <scope>NUCLEOTIDE SEQUENCE [LARGE SCALE GENOMIC DNA]</scope>
    <source>
        <strain evidence="2 4">IP-10</strain>
    </source>
</reference>
<evidence type="ECO:0000313" key="4">
    <source>
        <dbReference type="Proteomes" id="UP000233767"/>
    </source>
</evidence>
<evidence type="ECO:0000313" key="2">
    <source>
        <dbReference type="EMBL" id="PKW29191.1"/>
    </source>
</evidence>
<keyword evidence="4" id="KW-1185">Reference proteome</keyword>
<reference evidence="3 5" key="2">
    <citation type="submission" date="2018-10" db="EMBL/GenBank/DDBJ databases">
        <title>Genomic Encyclopedia of Archaeal and Bacterial Type Strains, Phase II (KMG-II): from individual species to whole genera.</title>
        <authorList>
            <person name="Goeker M."/>
        </authorList>
    </citation>
    <scope>NUCLEOTIDE SEQUENCE [LARGE SCALE GENOMIC DNA]</scope>
    <source>
        <strain evidence="3 5">DSM 21886</strain>
    </source>
</reference>
<evidence type="ECO:0000313" key="5">
    <source>
        <dbReference type="Proteomes" id="UP000275027"/>
    </source>
</evidence>
<accession>A0A497UZH6</accession>
<feature type="transmembrane region" description="Helical" evidence="1">
    <location>
        <begin position="72"/>
        <end position="96"/>
    </location>
</feature>
<dbReference type="Proteomes" id="UP000233767">
    <property type="component" value="Unassembled WGS sequence"/>
</dbReference>
<comment type="caution">
    <text evidence="3">The sequence shown here is derived from an EMBL/GenBank/DDBJ whole genome shotgun (WGS) entry which is preliminary data.</text>
</comment>
<keyword evidence="1" id="KW-0472">Membrane</keyword>
<evidence type="ECO:0000313" key="3">
    <source>
        <dbReference type="EMBL" id="RLJ35307.1"/>
    </source>
</evidence>
<sequence length="97" mass="10919">MKTYNDYLTGYKRGFIGFTTLSVLAQSCLGAIAAMFILMGGTSIWHMIQLFFVTIFCMGFNAAVLSQQKPKFVFAFLIVSVSFSIFFSLLNIHYLFA</sequence>
<proteinExistence type="predicted"/>
<dbReference type="EMBL" id="RCCB01000010">
    <property type="protein sequence ID" value="RLJ35307.1"/>
    <property type="molecule type" value="Genomic_DNA"/>
</dbReference>
<dbReference type="EMBL" id="PJND01000007">
    <property type="protein sequence ID" value="PKW29191.1"/>
    <property type="molecule type" value="Genomic_DNA"/>
</dbReference>
<dbReference type="PROSITE" id="PS51257">
    <property type="entry name" value="PROKAR_LIPOPROTEIN"/>
    <property type="match status" value="1"/>
</dbReference>
<evidence type="ECO:0000256" key="1">
    <source>
        <dbReference type="SAM" id="Phobius"/>
    </source>
</evidence>
<name>A0A497UZH6_9FLAO</name>